<feature type="region of interest" description="Disordered" evidence="1">
    <location>
        <begin position="124"/>
        <end position="153"/>
    </location>
</feature>
<gene>
    <name evidence="3" type="ORF">E2986_09344</name>
</gene>
<keyword evidence="4" id="KW-1185">Reference proteome</keyword>
<feature type="transmembrane region" description="Helical" evidence="2">
    <location>
        <begin position="33"/>
        <end position="57"/>
    </location>
</feature>
<protein>
    <recommendedName>
        <fullName evidence="5">G-protein coupled receptors family 1 profile domain-containing protein</fullName>
    </recommendedName>
</protein>
<dbReference type="AlphaFoldDB" id="A0A833RH18"/>
<dbReference type="SUPFAM" id="SSF81321">
    <property type="entry name" value="Family A G protein-coupled receptor-like"/>
    <property type="match status" value="1"/>
</dbReference>
<evidence type="ECO:0000256" key="2">
    <source>
        <dbReference type="SAM" id="Phobius"/>
    </source>
</evidence>
<accession>A0A833RH18</accession>
<evidence type="ECO:0000313" key="3">
    <source>
        <dbReference type="EMBL" id="KAF3423729.1"/>
    </source>
</evidence>
<dbReference type="Gene3D" id="1.20.1070.10">
    <property type="entry name" value="Rhodopsin 7-helix transmembrane proteins"/>
    <property type="match status" value="1"/>
</dbReference>
<evidence type="ECO:0000313" key="4">
    <source>
        <dbReference type="Proteomes" id="UP000655588"/>
    </source>
</evidence>
<dbReference type="EMBL" id="WNWW01000544">
    <property type="protein sequence ID" value="KAF3423729.1"/>
    <property type="molecule type" value="Genomic_DNA"/>
</dbReference>
<name>A0A833RH18_9HYME</name>
<evidence type="ECO:0008006" key="5">
    <source>
        <dbReference type="Google" id="ProtNLM"/>
    </source>
</evidence>
<evidence type="ECO:0000256" key="1">
    <source>
        <dbReference type="SAM" id="MobiDB-lite"/>
    </source>
</evidence>
<proteinExistence type="predicted"/>
<keyword evidence="2" id="KW-1133">Transmembrane helix</keyword>
<dbReference type="Proteomes" id="UP000655588">
    <property type="component" value="Unassembled WGS sequence"/>
</dbReference>
<keyword evidence="2" id="KW-0472">Membrane</keyword>
<organism evidence="3 4">
    <name type="scientific">Frieseomelitta varia</name>
    <dbReference type="NCBI Taxonomy" id="561572"/>
    <lineage>
        <taxon>Eukaryota</taxon>
        <taxon>Metazoa</taxon>
        <taxon>Ecdysozoa</taxon>
        <taxon>Arthropoda</taxon>
        <taxon>Hexapoda</taxon>
        <taxon>Insecta</taxon>
        <taxon>Pterygota</taxon>
        <taxon>Neoptera</taxon>
        <taxon>Endopterygota</taxon>
        <taxon>Hymenoptera</taxon>
        <taxon>Apocrita</taxon>
        <taxon>Aculeata</taxon>
        <taxon>Apoidea</taxon>
        <taxon>Anthophila</taxon>
        <taxon>Apidae</taxon>
        <taxon>Frieseomelitta</taxon>
    </lineage>
</organism>
<comment type="caution">
    <text evidence="3">The sequence shown here is derived from an EMBL/GenBank/DDBJ whole genome shotgun (WGS) entry which is preliminary data.</text>
</comment>
<reference evidence="3" key="1">
    <citation type="submission" date="2019-11" db="EMBL/GenBank/DDBJ databases">
        <title>The nuclear and mitochondrial genomes of Frieseomelitta varia - a highly eusocial stingless bee (Meliponini) with a permanently sterile worker caste.</title>
        <authorList>
            <person name="Freitas F.C.P."/>
            <person name="Lourenco A.P."/>
            <person name="Nunes F.M.F."/>
            <person name="Paschoal A.R."/>
            <person name="Abreu F.C.P."/>
            <person name="Barbin F.O."/>
            <person name="Bataglia L."/>
            <person name="Cardoso-Junior C.A.M."/>
            <person name="Cervoni M.S."/>
            <person name="Silva S.R."/>
            <person name="Dalarmi F."/>
            <person name="Del Lama M.A."/>
            <person name="Depintor T.S."/>
            <person name="Ferreira K.M."/>
            <person name="Goria P.S."/>
            <person name="Jaskot M.C."/>
            <person name="Lago D.C."/>
            <person name="Luna-Lucena D."/>
            <person name="Moda L.M."/>
            <person name="Nascimento L."/>
            <person name="Pedrino M."/>
            <person name="Rabico F.O."/>
            <person name="Sanches F.C."/>
            <person name="Santos D.E."/>
            <person name="Santos C.G."/>
            <person name="Vieira J."/>
            <person name="Lopes T.F."/>
            <person name="Barchuk A.R."/>
            <person name="Hartfelder K."/>
            <person name="Simoes Z.L.P."/>
            <person name="Bitondi M.M.G."/>
            <person name="Pinheiro D.G."/>
        </authorList>
    </citation>
    <scope>NUCLEOTIDE SEQUENCE</scope>
    <source>
        <strain evidence="3">USP_RPSP 00005682</strain>
        <tissue evidence="3">Whole individual</tissue>
    </source>
</reference>
<sequence>MSMICLRISTEPLCFYFDLGASGRREAKITKMVALMITAFLIAWSPYAALAIAAQYFDVSIFITIFTHEYQPKSSINLLGETISVGSCTSGVIGQILHLLQSYNLRRFEQSVLPIVEEDLQHTNNEEHDTGQSEHRAHDGEQARAEKLRTMSS</sequence>
<keyword evidence="2" id="KW-0812">Transmembrane</keyword>